<dbReference type="EMBL" id="JAAMPC010000011">
    <property type="protein sequence ID" value="KAG2280084.1"/>
    <property type="molecule type" value="Genomic_DNA"/>
</dbReference>
<dbReference type="OrthoDB" id="185455at2759"/>
<keyword evidence="1" id="KW-0862">Zinc</keyword>
<evidence type="ECO:0000313" key="3">
    <source>
        <dbReference type="Proteomes" id="UP000886595"/>
    </source>
</evidence>
<dbReference type="SUPFAM" id="SSF52313">
    <property type="entry name" value="Ribosomal protein S2"/>
    <property type="match status" value="1"/>
</dbReference>
<accession>A0A8X7R047</accession>
<name>A0A8X7R047_BRACI</name>
<proteinExistence type="inferred from homology"/>
<evidence type="ECO:0000256" key="1">
    <source>
        <dbReference type="RuleBase" id="RU368018"/>
    </source>
</evidence>
<keyword evidence="1" id="KW-0863">Zinc-finger</keyword>
<dbReference type="PANTHER" id="PTHR20973">
    <property type="entry name" value="NON-SMC ELEMENT 1-RELATED"/>
    <property type="match status" value="1"/>
</dbReference>
<gene>
    <name evidence="2" type="ORF">Bca52824_051304</name>
</gene>
<comment type="catalytic activity">
    <reaction evidence="1">
        <text>S-ubiquitinyl-[E2 ubiquitin-conjugating enzyme]-L-cysteine + [acceptor protein]-L-lysine = [E2 ubiquitin-conjugating enzyme]-L-cysteine + N(6)-ubiquitinyl-[acceptor protein]-L-lysine.</text>
        <dbReference type="EC" id="2.3.2.27"/>
    </reaction>
</comment>
<keyword evidence="3" id="KW-1185">Reference proteome</keyword>
<reference evidence="2 3" key="1">
    <citation type="submission" date="2020-02" db="EMBL/GenBank/DDBJ databases">
        <authorList>
            <person name="Ma Q."/>
            <person name="Huang Y."/>
            <person name="Song X."/>
            <person name="Pei D."/>
        </authorList>
    </citation>
    <scope>NUCLEOTIDE SEQUENCE [LARGE SCALE GENOMIC DNA]</scope>
    <source>
        <strain evidence="2">Sxm20200214</strain>
        <tissue evidence="2">Leaf</tissue>
    </source>
</reference>
<comment type="subunit">
    <text evidence="1">Component of the Smc5-Smc6 complex.</text>
</comment>
<dbReference type="Gene3D" id="1.10.10.10">
    <property type="entry name" value="Winged helix-like DNA-binding domain superfamily/Winged helix DNA-binding domain"/>
    <property type="match status" value="1"/>
</dbReference>
<dbReference type="PANTHER" id="PTHR20973:SF2">
    <property type="entry name" value="NON-STRUCTURAL MAINTENANCE OF CHROMOSOMES ELEMENT 1 HOMOLOG"/>
    <property type="match status" value="1"/>
</dbReference>
<dbReference type="EC" id="2.3.2.27" evidence="1"/>
<comment type="similarity">
    <text evidence="1">Belongs to the NSE1 family.</text>
</comment>
<evidence type="ECO:0000313" key="2">
    <source>
        <dbReference type="EMBL" id="KAG2280084.1"/>
    </source>
</evidence>
<comment type="caution">
    <text evidence="2">The sequence shown here is derived from an EMBL/GenBank/DDBJ whole genome shotgun (WGS) entry which is preliminary data.</text>
</comment>
<protein>
    <recommendedName>
        <fullName evidence="1">Non-structural maintenance of chromosomes element 1 homolog</fullName>
        <ecNumber evidence="1">2.3.2.27</ecNumber>
    </recommendedName>
</protein>
<organism evidence="2 3">
    <name type="scientific">Brassica carinata</name>
    <name type="common">Ethiopian mustard</name>
    <name type="synonym">Abyssinian cabbage</name>
    <dbReference type="NCBI Taxonomy" id="52824"/>
    <lineage>
        <taxon>Eukaryota</taxon>
        <taxon>Viridiplantae</taxon>
        <taxon>Streptophyta</taxon>
        <taxon>Embryophyta</taxon>
        <taxon>Tracheophyta</taxon>
        <taxon>Spermatophyta</taxon>
        <taxon>Magnoliopsida</taxon>
        <taxon>eudicotyledons</taxon>
        <taxon>Gunneridae</taxon>
        <taxon>Pentapetalae</taxon>
        <taxon>rosids</taxon>
        <taxon>malvids</taxon>
        <taxon>Brassicales</taxon>
        <taxon>Brassicaceae</taxon>
        <taxon>Brassiceae</taxon>
        <taxon>Brassica</taxon>
    </lineage>
</organism>
<keyword evidence="1" id="KW-0479">Metal-binding</keyword>
<keyword evidence="1" id="KW-0233">DNA recombination</keyword>
<keyword evidence="1" id="KW-0227">DNA damage</keyword>
<comment type="subcellular location">
    <subcellularLocation>
        <location evidence="1">Nucleus</location>
    </subcellularLocation>
</comment>
<dbReference type="AlphaFoldDB" id="A0A8X7R047"/>
<dbReference type="GO" id="GO:0061630">
    <property type="term" value="F:ubiquitin protein ligase activity"/>
    <property type="evidence" value="ECO:0007669"/>
    <property type="project" value="UniProtKB-EC"/>
</dbReference>
<dbReference type="GO" id="GO:0008270">
    <property type="term" value="F:zinc ion binding"/>
    <property type="evidence" value="ECO:0007669"/>
    <property type="project" value="UniProtKB-KW"/>
</dbReference>
<dbReference type="GO" id="GO:0000724">
    <property type="term" value="P:double-strand break repair via homologous recombination"/>
    <property type="evidence" value="ECO:0007669"/>
    <property type="project" value="TreeGrafter"/>
</dbReference>
<dbReference type="InterPro" id="IPR011513">
    <property type="entry name" value="Nse1"/>
</dbReference>
<keyword evidence="1" id="KW-0539">Nucleus</keyword>
<dbReference type="GO" id="GO:0005634">
    <property type="term" value="C:nucleus"/>
    <property type="evidence" value="ECO:0007669"/>
    <property type="project" value="UniProtKB-SubCell"/>
</dbReference>
<sequence>MVSLSCKFHRLIQILNSRGLLKEKQFHSIFTGVTGRNPGAAKKIFDKYLTHARFELMDCGDQQDGHVCNGVDRVVNNVSNDQPKVRTKYSVPQIAFFKGIIEAMVQDEAARGWLSGSEALNIQLENQVPSEASSSQQQVPPAFKNFSMSQKEETLDELVKDAWLCRTGGGYIGLNTKSLLDLRSCFRNYEVPSCEVCNEAGVKADLCPNEYCLRNLLSQMDDEAAVNGDDEDTATQATAFSSNKRKHRSQIKRDIIVDEELEIRSEVVASAVDSEIITEGFLNGSATNSSLEAFAQKDMMAVDGVDLMEEEYQVRIRQRMRMRLGTYIFNLGNTCEKLQMAAQVIVAIENPLDIIVQSVMPYGQRAVLKFSLELMPLLEGTILTIKEGALGKIRIIAFRDTDSPMSTTLRENEHQSGKEEERMCGTIRLAHKWEVVVDLLLYRELEEAKPEDVDEVGQTLDYLLLNMVGETNGPLL</sequence>
<dbReference type="InterPro" id="IPR036388">
    <property type="entry name" value="WH-like_DNA-bd_sf"/>
</dbReference>
<keyword evidence="1" id="KW-0234">DNA repair</keyword>
<keyword evidence="1" id="KW-0833">Ubl conjugation pathway</keyword>
<dbReference type="Proteomes" id="UP000886595">
    <property type="component" value="Unassembled WGS sequence"/>
</dbReference>
<keyword evidence="1" id="KW-0808">Transferase</keyword>
<dbReference type="GO" id="GO:0030915">
    <property type="term" value="C:Smc5-Smc6 complex"/>
    <property type="evidence" value="ECO:0007669"/>
    <property type="project" value="UniProtKB-UniRule"/>
</dbReference>
<dbReference type="InterPro" id="IPR023591">
    <property type="entry name" value="Ribosomal_uS2_flav_dom_sf"/>
</dbReference>
<dbReference type="Pfam" id="PF07574">
    <property type="entry name" value="SMC_Nse1"/>
    <property type="match status" value="1"/>
</dbReference>
<dbReference type="Gene3D" id="3.40.50.10490">
    <property type="entry name" value="Glucose-6-phosphate isomerase like protein, domain 1"/>
    <property type="match status" value="1"/>
</dbReference>